<dbReference type="InterPro" id="IPR027463">
    <property type="entry name" value="AcrB_DN_DC_subdom"/>
</dbReference>
<dbReference type="Gene3D" id="3.30.70.1440">
    <property type="entry name" value="Multidrug efflux transporter AcrB pore domain"/>
    <property type="match status" value="1"/>
</dbReference>
<evidence type="ECO:0000313" key="2">
    <source>
        <dbReference type="EMBL" id="ABI68428.1"/>
    </source>
</evidence>
<keyword evidence="3" id="KW-1185">Reference proteome</keyword>
<dbReference type="RefSeq" id="WP_011640532.1">
    <property type="nucleotide sequence ID" value="NC_008346.1"/>
</dbReference>
<dbReference type="HOGENOM" id="CLU_002755_1_2_9"/>
<feature type="transmembrane region" description="Helical" evidence="1">
    <location>
        <begin position="847"/>
        <end position="867"/>
    </location>
</feature>
<dbReference type="SUPFAM" id="SSF82866">
    <property type="entry name" value="Multidrug efflux transporter AcrB transmembrane domain"/>
    <property type="match status" value="2"/>
</dbReference>
<dbReference type="InterPro" id="IPR001036">
    <property type="entry name" value="Acrflvin-R"/>
</dbReference>
<dbReference type="EMBL" id="CP000448">
    <property type="protein sequence ID" value="ABI68428.1"/>
    <property type="molecule type" value="Genomic_DNA"/>
</dbReference>
<dbReference type="PANTHER" id="PTHR32063:SF18">
    <property type="entry name" value="CATION EFFLUX SYSTEM PROTEIN"/>
    <property type="match status" value="1"/>
</dbReference>
<dbReference type="Pfam" id="PF00873">
    <property type="entry name" value="ACR_tran"/>
    <property type="match status" value="1"/>
</dbReference>
<dbReference type="SUPFAM" id="SSF82714">
    <property type="entry name" value="Multidrug efflux transporter AcrB TolC docking domain, DN and DC subdomains"/>
    <property type="match status" value="2"/>
</dbReference>
<feature type="transmembrane region" description="Helical" evidence="1">
    <location>
        <begin position="518"/>
        <end position="541"/>
    </location>
</feature>
<dbReference type="KEGG" id="swo:Swol_1118"/>
<feature type="transmembrane region" description="Helical" evidence="1">
    <location>
        <begin position="874"/>
        <end position="894"/>
    </location>
</feature>
<dbReference type="PRINTS" id="PR00702">
    <property type="entry name" value="ACRIFLAVINRP"/>
</dbReference>
<protein>
    <recommendedName>
        <fullName evidence="4">Acriflavin resistance protein</fullName>
    </recommendedName>
</protein>
<dbReference type="STRING" id="335541.Swol_1118"/>
<evidence type="ECO:0008006" key="4">
    <source>
        <dbReference type="Google" id="ProtNLM"/>
    </source>
</evidence>
<keyword evidence="1" id="KW-0812">Transmembrane</keyword>
<reference evidence="3" key="1">
    <citation type="journal article" date="2010" name="Environ. Microbiol.">
        <title>The genome of Syntrophomonas wolfei: new insights into syntrophic metabolism and biohydrogen production.</title>
        <authorList>
            <person name="Sieber J.R."/>
            <person name="Sims D.R."/>
            <person name="Han C."/>
            <person name="Kim E."/>
            <person name="Lykidis A."/>
            <person name="Lapidus A.L."/>
            <person name="McDonnald E."/>
            <person name="Rohlin L."/>
            <person name="Culley D.E."/>
            <person name="Gunsalus R."/>
            <person name="McInerney M.J."/>
        </authorList>
    </citation>
    <scope>NUCLEOTIDE SEQUENCE [LARGE SCALE GENOMIC DNA]</scope>
    <source>
        <strain evidence="3">DSM 2245B / Goettingen</strain>
    </source>
</reference>
<accession>Q0AXX6</accession>
<dbReference type="Gene3D" id="3.30.70.1430">
    <property type="entry name" value="Multidrug efflux transporter AcrB pore domain"/>
    <property type="match status" value="2"/>
</dbReference>
<dbReference type="GO" id="GO:0005886">
    <property type="term" value="C:plasma membrane"/>
    <property type="evidence" value="ECO:0007669"/>
    <property type="project" value="TreeGrafter"/>
</dbReference>
<feature type="transmembrane region" description="Helical" evidence="1">
    <location>
        <begin position="334"/>
        <end position="352"/>
    </location>
</feature>
<dbReference type="eggNOG" id="COG0841">
    <property type="taxonomic scope" value="Bacteria"/>
</dbReference>
<feature type="transmembrane region" description="Helical" evidence="1">
    <location>
        <begin position="386"/>
        <end position="409"/>
    </location>
</feature>
<feature type="transmembrane region" description="Helical" evidence="1">
    <location>
        <begin position="946"/>
        <end position="965"/>
    </location>
</feature>
<dbReference type="SUPFAM" id="SSF82693">
    <property type="entry name" value="Multidrug efflux transporter AcrB pore domain, PN1, PN2, PC1 and PC2 subdomains"/>
    <property type="match status" value="2"/>
</dbReference>
<evidence type="ECO:0000313" key="3">
    <source>
        <dbReference type="Proteomes" id="UP000001968"/>
    </source>
</evidence>
<dbReference type="Proteomes" id="UP000001968">
    <property type="component" value="Chromosome"/>
</dbReference>
<feature type="transmembrane region" description="Helical" evidence="1">
    <location>
        <begin position="430"/>
        <end position="450"/>
    </location>
</feature>
<keyword evidence="1" id="KW-1133">Transmembrane helix</keyword>
<dbReference type="GO" id="GO:0042910">
    <property type="term" value="F:xenobiotic transmembrane transporter activity"/>
    <property type="evidence" value="ECO:0007669"/>
    <property type="project" value="TreeGrafter"/>
</dbReference>
<feature type="transmembrane region" description="Helical" evidence="1">
    <location>
        <begin position="462"/>
        <end position="486"/>
    </location>
</feature>
<evidence type="ECO:0000256" key="1">
    <source>
        <dbReference type="SAM" id="Phobius"/>
    </source>
</evidence>
<keyword evidence="1" id="KW-0472">Membrane</keyword>
<proteinExistence type="predicted"/>
<feature type="transmembrane region" description="Helical" evidence="1">
    <location>
        <begin position="971"/>
        <end position="1000"/>
    </location>
</feature>
<dbReference type="AlphaFoldDB" id="Q0AXX6"/>
<feature type="transmembrane region" description="Helical" evidence="1">
    <location>
        <begin position="900"/>
        <end position="925"/>
    </location>
</feature>
<dbReference type="Gene3D" id="3.30.2090.10">
    <property type="entry name" value="Multidrug efflux transporter AcrB TolC docking domain, DN and DC subdomains"/>
    <property type="match status" value="2"/>
</dbReference>
<feature type="transmembrane region" description="Helical" evidence="1">
    <location>
        <begin position="359"/>
        <end position="380"/>
    </location>
</feature>
<dbReference type="Gene3D" id="1.20.1640.10">
    <property type="entry name" value="Multidrug efflux transporter AcrB transmembrane domain"/>
    <property type="match status" value="2"/>
</dbReference>
<feature type="transmembrane region" description="Helical" evidence="1">
    <location>
        <begin position="12"/>
        <end position="34"/>
    </location>
</feature>
<gene>
    <name evidence="2" type="ordered locus">Swol_1118</name>
</gene>
<dbReference type="Gene3D" id="3.30.70.1320">
    <property type="entry name" value="Multidrug efflux transporter AcrB pore domain like"/>
    <property type="match status" value="1"/>
</dbReference>
<name>Q0AXX6_SYNWW</name>
<organism evidence="2 3">
    <name type="scientific">Syntrophomonas wolfei subsp. wolfei (strain DSM 2245B / Goettingen)</name>
    <dbReference type="NCBI Taxonomy" id="335541"/>
    <lineage>
        <taxon>Bacteria</taxon>
        <taxon>Bacillati</taxon>
        <taxon>Bacillota</taxon>
        <taxon>Clostridia</taxon>
        <taxon>Eubacteriales</taxon>
        <taxon>Syntrophomonadaceae</taxon>
        <taxon>Syntrophomonas</taxon>
    </lineage>
</organism>
<sequence length="1009" mass="112303">MIRGILSKIIASSRFITIFIILSLVLGLYSYYLLPKQESPEVSAPVAMISNIYPGASPQEVERMVTRVIESNIRKLPGYDFSESYSRNSISVVLLQLQNDAPVEESWNELRRILSDTQRELPPECLPIQLNTDLAETAGIIVSLSGQHYNPEELAVVAEKFKKRLEQVEGIARFEIFGEEKKRIEVEIDHTRLAASGLSLEEIFNILQAQNVVIPPGAIVEEGIKTNVRIPGWYNSLDDIENTIIGVSPDGISQRLKDIANIRWELEPDRPLARYNGQSALLLTGYFEAEENILLVGKKLRDELDKLKSEAPHDLLVDQVLFQPDEVNKNLYRFLRNLLEGIILVIIVVLLGMGWKNALVASTAIPLSIMLSFMAMYLLGIKVQEISIAALIIVLGILVDDAIVMVDAIQVGLDKGLKRMEACLQGLKQAAIPILTATLVIIIAFSPIFVLPGAPGEFLQSLPQIVLISLLASYVVAMFITPAMAYRFFTPSQHRKDDWLRRFFAYLLHESMARKRTAIISSLLIFSLAVYALTFMGLQFFPSADKDLLYIDINAPAGSTRVRTEELLLQVEDILSREGEVLAYTSSVGSAVPKFYITLPVSPQAPDFAQVMLRIRPQQGDRFQNNEEMASYLQEKLDSRISAGNIKVKLLEKAFPVAPVQLRISGEQRENLRQAAELIKSKLKQIPGSRNVEDNGEKEIQQLLVEADAEKASRLGISNYDIQRQTSLALEGGRASVLRQEGEQYSILLRSDINSRQQLENLSIKSAYSKRSVPLKEIVGIEVKPQLSSINKYDGQNSIKVRSDIRPGYSAVEIEKELKDKLSSVELPGVSLLYDGEYKQIKDNFGILTRAALLALFLIYFILVLQFHSFIQPLVIFLTIPLALIGSILGLLLFRQPLSFMAFIGMVSLTGLVIRNAILLIAFINDARERGLAVEKACEDAVERRFRPIILSAVTATIGLVPLALSGSSLFVPLAIAIIFGLLVATLLTMVIIPVVYSLLLPERTEVKA</sequence>
<dbReference type="OrthoDB" id="9757876at2"/>
<dbReference type="PANTHER" id="PTHR32063">
    <property type="match status" value="1"/>
</dbReference>